<dbReference type="InterPro" id="IPR000719">
    <property type="entry name" value="Prot_kinase_dom"/>
</dbReference>
<dbReference type="AlphaFoldDB" id="A0A1X7QY92"/>
<dbReference type="PANTHER" id="PTHR44167">
    <property type="entry name" value="OVARIAN-SPECIFIC SERINE/THREONINE-PROTEIN KINASE LOK-RELATED"/>
    <property type="match status" value="1"/>
</dbReference>
<dbReference type="PANTHER" id="PTHR44167:SF24">
    <property type="entry name" value="SERINE_THREONINE-PROTEIN KINASE CHK2"/>
    <property type="match status" value="1"/>
</dbReference>
<dbReference type="InterPro" id="IPR008271">
    <property type="entry name" value="Ser/Thr_kinase_AS"/>
</dbReference>
<dbReference type="OrthoDB" id="1668230at2759"/>
<feature type="domain" description="Protein kinase" evidence="1">
    <location>
        <begin position="116"/>
        <end position="459"/>
    </location>
</feature>
<evidence type="ECO:0000259" key="1">
    <source>
        <dbReference type="PROSITE" id="PS50011"/>
    </source>
</evidence>
<gene>
    <name evidence="2" type="ORF">KASA_0Q05896G</name>
</gene>
<dbReference type="PROSITE" id="PS00108">
    <property type="entry name" value="PROTEIN_KINASE_ST"/>
    <property type="match status" value="1"/>
</dbReference>
<dbReference type="GO" id="GO:0044773">
    <property type="term" value="P:mitotic DNA damage checkpoint signaling"/>
    <property type="evidence" value="ECO:0007669"/>
    <property type="project" value="TreeGrafter"/>
</dbReference>
<proteinExistence type="predicted"/>
<keyword evidence="3" id="KW-1185">Reference proteome</keyword>
<dbReference type="EMBL" id="FXLY01000002">
    <property type="protein sequence ID" value="SMN18160.1"/>
    <property type="molecule type" value="Genomic_DNA"/>
</dbReference>
<name>A0A1X7QY92_9SACH</name>
<dbReference type="GO" id="GO:0005524">
    <property type="term" value="F:ATP binding"/>
    <property type="evidence" value="ECO:0007669"/>
    <property type="project" value="InterPro"/>
</dbReference>
<organism evidence="2 3">
    <name type="scientific">Maudiozyma saulgeensis</name>
    <dbReference type="NCBI Taxonomy" id="1789683"/>
    <lineage>
        <taxon>Eukaryota</taxon>
        <taxon>Fungi</taxon>
        <taxon>Dikarya</taxon>
        <taxon>Ascomycota</taxon>
        <taxon>Saccharomycotina</taxon>
        <taxon>Saccharomycetes</taxon>
        <taxon>Saccharomycetales</taxon>
        <taxon>Saccharomycetaceae</taxon>
        <taxon>Maudiozyma</taxon>
    </lineage>
</organism>
<dbReference type="Pfam" id="PF00069">
    <property type="entry name" value="Pkinase"/>
    <property type="match status" value="1"/>
</dbReference>
<dbReference type="SMART" id="SM00220">
    <property type="entry name" value="S_TKc"/>
    <property type="match status" value="1"/>
</dbReference>
<dbReference type="Gene3D" id="1.10.510.10">
    <property type="entry name" value="Transferase(Phosphotransferase) domain 1"/>
    <property type="match status" value="1"/>
</dbReference>
<reference evidence="2 3" key="1">
    <citation type="submission" date="2017-04" db="EMBL/GenBank/DDBJ databases">
        <authorList>
            <person name="Afonso C.L."/>
            <person name="Miller P.J."/>
            <person name="Scott M.A."/>
            <person name="Spackman E."/>
            <person name="Goraichik I."/>
            <person name="Dimitrov K.M."/>
            <person name="Suarez D.L."/>
            <person name="Swayne D.E."/>
        </authorList>
    </citation>
    <scope>NUCLEOTIDE SEQUENCE [LARGE SCALE GENOMIC DNA]</scope>
</reference>
<dbReference type="Proteomes" id="UP000196158">
    <property type="component" value="Unassembled WGS sequence"/>
</dbReference>
<dbReference type="InterPro" id="IPR011009">
    <property type="entry name" value="Kinase-like_dom_sf"/>
</dbReference>
<dbReference type="PROSITE" id="PS50011">
    <property type="entry name" value="PROTEIN_KINASE_DOM"/>
    <property type="match status" value="1"/>
</dbReference>
<evidence type="ECO:0000313" key="3">
    <source>
        <dbReference type="Proteomes" id="UP000196158"/>
    </source>
</evidence>
<dbReference type="GO" id="GO:0004674">
    <property type="term" value="F:protein serine/threonine kinase activity"/>
    <property type="evidence" value="ECO:0007669"/>
    <property type="project" value="TreeGrafter"/>
</dbReference>
<dbReference type="SUPFAM" id="SSF56112">
    <property type="entry name" value="Protein kinase-like (PK-like)"/>
    <property type="match status" value="1"/>
</dbReference>
<protein>
    <recommendedName>
        <fullName evidence="1">Protein kinase domain-containing protein</fullName>
    </recommendedName>
</protein>
<evidence type="ECO:0000313" key="2">
    <source>
        <dbReference type="EMBL" id="SMN18160.1"/>
    </source>
</evidence>
<sequence>MDFTPPASPVFNVDVHKRNIERLPISPVTPELKKFPQTRFGPIHSAKSSINENNLPDSSLAHLVADLETYNISPLNPPFENSAETINLLNEWAYRDIQKCMLSSSIDFLQDSRMKFKSNRMLGQGSYCYICEIDTTQLVGNQSRYLVLKFPHSKRKTRTLLNEGLILTYLSEANNGLGETFIIPFHGITYINKQHFNKLRRGEFIPALILPKLNLNLQQFIKFLKQNYFEDIALKKNIFKKLVNEMIIALNYLKLKHVIHGDIKTANIMVGSIDDNNIFSFDNFNFYLCDFTSSIIDVSSDIKLKSNNKTSNSSLSTNTNLDTTLEYCPPEVIERVINKSETDENGTSIFTHDTDLYSFGLCLLSFISGNEPYSELKNFKFHNELRGSNNSYSNNSNNITSSVQHTQWLINSILRNEPIALNIFNCDDTYYTNNWSEELSLVSKILVDRISLEECISFI</sequence>
<accession>A0A1X7QY92</accession>
<dbReference type="GO" id="GO:0005634">
    <property type="term" value="C:nucleus"/>
    <property type="evidence" value="ECO:0007669"/>
    <property type="project" value="TreeGrafter"/>
</dbReference>